<dbReference type="PROSITE" id="PS50088">
    <property type="entry name" value="ANK_REPEAT"/>
    <property type="match status" value="3"/>
</dbReference>
<dbReference type="InterPro" id="IPR036770">
    <property type="entry name" value="Ankyrin_rpt-contain_sf"/>
</dbReference>
<accession>A0A7S0WP79</accession>
<dbReference type="Gene3D" id="1.25.40.20">
    <property type="entry name" value="Ankyrin repeat-containing domain"/>
    <property type="match status" value="2"/>
</dbReference>
<dbReference type="PANTHER" id="PTHR24198:SF165">
    <property type="entry name" value="ANKYRIN REPEAT-CONTAINING PROTEIN-RELATED"/>
    <property type="match status" value="1"/>
</dbReference>
<feature type="repeat" description="ANK" evidence="3">
    <location>
        <begin position="141"/>
        <end position="173"/>
    </location>
</feature>
<feature type="compositionally biased region" description="Basic and acidic residues" evidence="4">
    <location>
        <begin position="356"/>
        <end position="368"/>
    </location>
</feature>
<dbReference type="AlphaFoldDB" id="A0A7S0WP79"/>
<dbReference type="EMBL" id="HBFA01025007">
    <property type="protein sequence ID" value="CAD8675513.1"/>
    <property type="molecule type" value="Transcribed_RNA"/>
</dbReference>
<evidence type="ECO:0000313" key="5">
    <source>
        <dbReference type="EMBL" id="CAD8675513.1"/>
    </source>
</evidence>
<dbReference type="PROSITE" id="PS50297">
    <property type="entry name" value="ANK_REP_REGION"/>
    <property type="match status" value="3"/>
</dbReference>
<dbReference type="PRINTS" id="PR01415">
    <property type="entry name" value="ANKYRIN"/>
</dbReference>
<organism evidence="5">
    <name type="scientific">Pyramimonas obovata</name>
    <dbReference type="NCBI Taxonomy" id="1411642"/>
    <lineage>
        <taxon>Eukaryota</taxon>
        <taxon>Viridiplantae</taxon>
        <taxon>Chlorophyta</taxon>
        <taxon>Pyramimonadophyceae</taxon>
        <taxon>Pyramimonadales</taxon>
        <taxon>Pyramimonadaceae</taxon>
        <taxon>Pyramimonas</taxon>
        <taxon>Pyramimonas incertae sedis</taxon>
    </lineage>
</organism>
<evidence type="ECO:0000256" key="4">
    <source>
        <dbReference type="SAM" id="MobiDB-lite"/>
    </source>
</evidence>
<dbReference type="PANTHER" id="PTHR24198">
    <property type="entry name" value="ANKYRIN REPEAT AND PROTEIN KINASE DOMAIN-CONTAINING PROTEIN"/>
    <property type="match status" value="1"/>
</dbReference>
<gene>
    <name evidence="5" type="ORF">POBO1169_LOCUS12740</name>
</gene>
<feature type="repeat" description="ANK" evidence="3">
    <location>
        <begin position="75"/>
        <end position="107"/>
    </location>
</feature>
<evidence type="ECO:0000256" key="1">
    <source>
        <dbReference type="ARBA" id="ARBA00022737"/>
    </source>
</evidence>
<feature type="compositionally biased region" description="Low complexity" evidence="4">
    <location>
        <begin position="340"/>
        <end position="355"/>
    </location>
</feature>
<feature type="repeat" description="ANK" evidence="3">
    <location>
        <begin position="108"/>
        <end position="140"/>
    </location>
</feature>
<feature type="region of interest" description="Disordered" evidence="4">
    <location>
        <begin position="323"/>
        <end position="381"/>
    </location>
</feature>
<proteinExistence type="predicted"/>
<dbReference type="SMART" id="SM00248">
    <property type="entry name" value="ANK"/>
    <property type="match status" value="5"/>
</dbReference>
<evidence type="ECO:0000256" key="3">
    <source>
        <dbReference type="PROSITE-ProRule" id="PRU00023"/>
    </source>
</evidence>
<keyword evidence="2 3" id="KW-0040">ANK repeat</keyword>
<evidence type="ECO:0000256" key="2">
    <source>
        <dbReference type="ARBA" id="ARBA00023043"/>
    </source>
</evidence>
<keyword evidence="1" id="KW-0677">Repeat</keyword>
<dbReference type="Pfam" id="PF12796">
    <property type="entry name" value="Ank_2"/>
    <property type="match status" value="2"/>
</dbReference>
<dbReference type="InterPro" id="IPR002110">
    <property type="entry name" value="Ankyrin_rpt"/>
</dbReference>
<name>A0A7S0WP79_9CHLO</name>
<sequence length="477" mass="49781">MGCGVSKETQLYEAVKQGNAKLVHKLVKAGIPHTLPVDSVGSTLLHVAGQLGHAGVIDELCEVSTPGFIEKRNEHGFTALHEAAIIGNSKAILALIEAGANVNSAGPKDNTALHLAAGKGMNTAVKTLVASGADVNAPGQLKESPLHTAARKGKRETCVLLLELGADPSAQDAEGNMPWQVASRGFSGDLVSSSNGFKHPLSFLLRPDRIPPRQNDEKTRISTWISDSLSFHIPRELCIPPSLRGTEERAESELGSVCTETAHAKSDPATDIIIDFWPEDGMTLISLCSTKEHLAVLAAASFHLVERGVSVNQVEVCLRSPQGATASGEEAAVPVENGKAQESSAGPAESSSAHSKGAEVESSTDSRPKAGRLSLPPIQGGIALKGLPPVEDLGRKATPLVGGAGSSAGHLASMYGKQAPRPPAPGEAVSYTFSVVDGATGLPLPEDSHQPMCDRLMRAIREITKDKSEKASSQPPT</sequence>
<dbReference type="SUPFAM" id="SSF48403">
    <property type="entry name" value="Ankyrin repeat"/>
    <property type="match status" value="1"/>
</dbReference>
<protein>
    <submittedName>
        <fullName evidence="5">Uncharacterized protein</fullName>
    </submittedName>
</protein>
<reference evidence="5" key="1">
    <citation type="submission" date="2021-01" db="EMBL/GenBank/DDBJ databases">
        <authorList>
            <person name="Corre E."/>
            <person name="Pelletier E."/>
            <person name="Niang G."/>
            <person name="Scheremetjew M."/>
            <person name="Finn R."/>
            <person name="Kale V."/>
            <person name="Holt S."/>
            <person name="Cochrane G."/>
            <person name="Meng A."/>
            <person name="Brown T."/>
            <person name="Cohen L."/>
        </authorList>
    </citation>
    <scope>NUCLEOTIDE SEQUENCE</scope>
    <source>
        <strain evidence="5">CCMP722</strain>
    </source>
</reference>